<dbReference type="Pfam" id="PF00082">
    <property type="entry name" value="Peptidase_S8"/>
    <property type="match status" value="1"/>
</dbReference>
<dbReference type="GO" id="GO:0006508">
    <property type="term" value="P:proteolysis"/>
    <property type="evidence" value="ECO:0007669"/>
    <property type="project" value="UniProtKB-KW"/>
</dbReference>
<dbReference type="InterPro" id="IPR036852">
    <property type="entry name" value="Peptidase_S8/S53_dom_sf"/>
</dbReference>
<dbReference type="PROSITE" id="PS00137">
    <property type="entry name" value="SUBTILASE_HIS"/>
    <property type="match status" value="1"/>
</dbReference>
<evidence type="ECO:0000256" key="5">
    <source>
        <dbReference type="PROSITE-ProRule" id="PRU01240"/>
    </source>
</evidence>
<evidence type="ECO:0000313" key="10">
    <source>
        <dbReference type="Proteomes" id="UP000703893"/>
    </source>
</evidence>
<evidence type="ECO:0000256" key="4">
    <source>
        <dbReference type="ARBA" id="ARBA00022825"/>
    </source>
</evidence>
<evidence type="ECO:0000256" key="1">
    <source>
        <dbReference type="ARBA" id="ARBA00011073"/>
    </source>
</evidence>
<reference evidence="9 10" key="1">
    <citation type="submission" date="2019-03" db="EMBL/GenBank/DDBJ databases">
        <title>Lake Tanganyika Metagenome-Assembled Genomes (MAGs).</title>
        <authorList>
            <person name="Tran P."/>
        </authorList>
    </citation>
    <scope>NUCLEOTIDE SEQUENCE [LARGE SCALE GENOMIC DNA]</scope>
    <source>
        <strain evidence="9">K_DeepCast_65m_m2_236</strain>
    </source>
</reference>
<dbReference type="PANTHER" id="PTHR43399">
    <property type="entry name" value="SUBTILISIN-RELATED"/>
    <property type="match status" value="1"/>
</dbReference>
<evidence type="ECO:0000256" key="2">
    <source>
        <dbReference type="ARBA" id="ARBA00022670"/>
    </source>
</evidence>
<dbReference type="PROSITE" id="PS51257">
    <property type="entry name" value="PROKAR_LIPOPROTEIN"/>
    <property type="match status" value="1"/>
</dbReference>
<name>A0A937X8B9_9BACT</name>
<dbReference type="Pfam" id="PF22148">
    <property type="entry name" value="Fervidolysin_NPro-like"/>
    <property type="match status" value="1"/>
</dbReference>
<dbReference type="InterPro" id="IPR015500">
    <property type="entry name" value="Peptidase_S8_subtilisin-rel"/>
</dbReference>
<organism evidence="9 10">
    <name type="scientific">Candidatus Tanganyikabacteria bacterium</name>
    <dbReference type="NCBI Taxonomy" id="2961651"/>
    <lineage>
        <taxon>Bacteria</taxon>
        <taxon>Bacillati</taxon>
        <taxon>Candidatus Sericytochromatia</taxon>
        <taxon>Candidatus Tanganyikabacteria</taxon>
    </lineage>
</organism>
<dbReference type="InterPro" id="IPR000209">
    <property type="entry name" value="Peptidase_S8/S53_dom"/>
</dbReference>
<feature type="domain" description="Fervidolysin-like N-terminal prodomain" evidence="8">
    <location>
        <begin position="52"/>
        <end position="113"/>
    </location>
</feature>
<sequence>MTTLRRVRKAGLAAGLSVLAALTGCGAAKNPYSIATQKLQQAARSSAPAASSLLVKLKSSASADGVAQSVGARTVSSFPQLGMVVLGLPGGTTASRAMASLAGNPGVAFAEPNFRMRSRPVPRGTGPTTYRTQIVSSDPGVAQQWGHKAIDVFGAWDYTLGDPRVVVAVVDTGVDLHHTDLKRQLVAGRTFVSGTSSPMDDNGHGTHVAGIIGAEMNNSLGIAGVAPKCKLMPVKVLDAKGEGNTSDIVAGLLYAADSGARIINLSLGGGSGSKALEEAIKYAHGKGSLVVAAMGNDGKNVQEFPAAYAGVISVGATGRDNVQADFSNYGQ</sequence>
<evidence type="ECO:0000259" key="8">
    <source>
        <dbReference type="Pfam" id="PF22148"/>
    </source>
</evidence>
<comment type="caution">
    <text evidence="9">The sequence shown here is derived from an EMBL/GenBank/DDBJ whole genome shotgun (WGS) entry which is preliminary data.</text>
</comment>
<dbReference type="EMBL" id="VGJX01000910">
    <property type="protein sequence ID" value="MBM3276205.1"/>
    <property type="molecule type" value="Genomic_DNA"/>
</dbReference>
<keyword evidence="4" id="KW-0720">Serine protease</keyword>
<dbReference type="PROSITE" id="PS51892">
    <property type="entry name" value="SUBTILASE"/>
    <property type="match status" value="1"/>
</dbReference>
<comment type="similarity">
    <text evidence="1 5">Belongs to the peptidase S8 family.</text>
</comment>
<feature type="chain" id="PRO_5037359248" evidence="6">
    <location>
        <begin position="21"/>
        <end position="331"/>
    </location>
</feature>
<accession>A0A937X8B9</accession>
<dbReference type="AlphaFoldDB" id="A0A937X8B9"/>
<protein>
    <submittedName>
        <fullName evidence="9">S8 family serine peptidase</fullName>
    </submittedName>
</protein>
<dbReference type="Gene3D" id="3.40.50.200">
    <property type="entry name" value="Peptidase S8/S53 domain"/>
    <property type="match status" value="1"/>
</dbReference>
<dbReference type="InterPro" id="IPR051048">
    <property type="entry name" value="Peptidase_S8/S53_subtilisin"/>
</dbReference>
<proteinExistence type="inferred from homology"/>
<feature type="signal peptide" evidence="6">
    <location>
        <begin position="1"/>
        <end position="20"/>
    </location>
</feature>
<dbReference type="PROSITE" id="PS00136">
    <property type="entry name" value="SUBTILASE_ASP"/>
    <property type="match status" value="1"/>
</dbReference>
<dbReference type="Proteomes" id="UP000703893">
    <property type="component" value="Unassembled WGS sequence"/>
</dbReference>
<dbReference type="PANTHER" id="PTHR43399:SF4">
    <property type="entry name" value="CELL WALL-ASSOCIATED PROTEASE"/>
    <property type="match status" value="1"/>
</dbReference>
<dbReference type="GO" id="GO:0004252">
    <property type="term" value="F:serine-type endopeptidase activity"/>
    <property type="evidence" value="ECO:0007669"/>
    <property type="project" value="InterPro"/>
</dbReference>
<keyword evidence="2" id="KW-0645">Protease</keyword>
<evidence type="ECO:0000259" key="7">
    <source>
        <dbReference type="Pfam" id="PF00082"/>
    </source>
</evidence>
<evidence type="ECO:0000256" key="3">
    <source>
        <dbReference type="ARBA" id="ARBA00022801"/>
    </source>
</evidence>
<comment type="caution">
    <text evidence="5">Lacks conserved residue(s) required for the propagation of feature annotation.</text>
</comment>
<dbReference type="SUPFAM" id="SSF52743">
    <property type="entry name" value="Subtilisin-like"/>
    <property type="match status" value="1"/>
</dbReference>
<evidence type="ECO:0000313" key="9">
    <source>
        <dbReference type="EMBL" id="MBM3276205.1"/>
    </source>
</evidence>
<keyword evidence="6" id="KW-0732">Signal</keyword>
<keyword evidence="3" id="KW-0378">Hydrolase</keyword>
<dbReference type="InterPro" id="IPR022398">
    <property type="entry name" value="Peptidase_S8_His-AS"/>
</dbReference>
<gene>
    <name evidence="9" type="ORF">FJZ00_13710</name>
</gene>
<feature type="domain" description="Peptidase S8/S53" evidence="7">
    <location>
        <begin position="165"/>
        <end position="330"/>
    </location>
</feature>
<evidence type="ECO:0000256" key="6">
    <source>
        <dbReference type="SAM" id="SignalP"/>
    </source>
</evidence>
<feature type="non-terminal residue" evidence="9">
    <location>
        <position position="331"/>
    </location>
</feature>
<dbReference type="InterPro" id="IPR054399">
    <property type="entry name" value="Fervidolysin-like_N_prodom"/>
</dbReference>
<dbReference type="PRINTS" id="PR00723">
    <property type="entry name" value="SUBTILISIN"/>
</dbReference>
<dbReference type="InterPro" id="IPR023827">
    <property type="entry name" value="Peptidase_S8_Asp-AS"/>
</dbReference>